<accession>A0A1E3P3P6</accession>
<dbReference type="STRING" id="683960.A0A1E3P3P6"/>
<reference evidence="6 7" key="1">
    <citation type="journal article" date="2016" name="Proc. Natl. Acad. Sci. U.S.A.">
        <title>Comparative genomics of biotechnologically important yeasts.</title>
        <authorList>
            <person name="Riley R."/>
            <person name="Haridas S."/>
            <person name="Wolfe K.H."/>
            <person name="Lopes M.R."/>
            <person name="Hittinger C.T."/>
            <person name="Goeker M."/>
            <person name="Salamov A.A."/>
            <person name="Wisecaver J.H."/>
            <person name="Long T.M."/>
            <person name="Calvey C.H."/>
            <person name="Aerts A.L."/>
            <person name="Barry K.W."/>
            <person name="Choi C."/>
            <person name="Clum A."/>
            <person name="Coughlan A.Y."/>
            <person name="Deshpande S."/>
            <person name="Douglass A.P."/>
            <person name="Hanson S.J."/>
            <person name="Klenk H.-P."/>
            <person name="LaButti K.M."/>
            <person name="Lapidus A."/>
            <person name="Lindquist E.A."/>
            <person name="Lipzen A.M."/>
            <person name="Meier-Kolthoff J.P."/>
            <person name="Ohm R.A."/>
            <person name="Otillar R.P."/>
            <person name="Pangilinan J.L."/>
            <person name="Peng Y."/>
            <person name="Rokas A."/>
            <person name="Rosa C.A."/>
            <person name="Scheuner C."/>
            <person name="Sibirny A.A."/>
            <person name="Slot J.C."/>
            <person name="Stielow J.B."/>
            <person name="Sun H."/>
            <person name="Kurtzman C.P."/>
            <person name="Blackwell M."/>
            <person name="Grigoriev I.V."/>
            <person name="Jeffries T.W."/>
        </authorList>
    </citation>
    <scope>NUCLEOTIDE SEQUENCE [LARGE SCALE GENOMIC DNA]</scope>
    <source>
        <strain evidence="7">ATCC 58044 / CBS 1984 / NCYC 433 / NRRL Y-366-8</strain>
    </source>
</reference>
<name>A0A1E3P3P6_WICAA</name>
<evidence type="ECO:0000313" key="6">
    <source>
        <dbReference type="EMBL" id="ODQ59522.1"/>
    </source>
</evidence>
<dbReference type="RefSeq" id="XP_019038729.1">
    <property type="nucleotide sequence ID" value="XM_019184676.1"/>
</dbReference>
<feature type="domain" description="NADP-dependent oxidoreductase" evidence="5">
    <location>
        <begin position="23"/>
        <end position="292"/>
    </location>
</feature>
<feature type="site" description="Lowers pKa of active site Tyr" evidence="4">
    <location>
        <position position="87"/>
    </location>
</feature>
<feature type="active site" description="Proton donor" evidence="2">
    <location>
        <position position="58"/>
    </location>
</feature>
<dbReference type="InterPro" id="IPR020471">
    <property type="entry name" value="AKR"/>
</dbReference>
<dbReference type="Pfam" id="PF00248">
    <property type="entry name" value="Aldo_ket_red"/>
    <property type="match status" value="1"/>
</dbReference>
<dbReference type="Proteomes" id="UP000094112">
    <property type="component" value="Unassembled WGS sequence"/>
</dbReference>
<dbReference type="OrthoDB" id="416253at2759"/>
<organism evidence="6 7">
    <name type="scientific">Wickerhamomyces anomalus (strain ATCC 58044 / CBS 1984 / NCYC 433 / NRRL Y-366-8)</name>
    <name type="common">Yeast</name>
    <name type="synonym">Hansenula anomala</name>
    <dbReference type="NCBI Taxonomy" id="683960"/>
    <lineage>
        <taxon>Eukaryota</taxon>
        <taxon>Fungi</taxon>
        <taxon>Dikarya</taxon>
        <taxon>Ascomycota</taxon>
        <taxon>Saccharomycotina</taxon>
        <taxon>Saccharomycetes</taxon>
        <taxon>Phaffomycetales</taxon>
        <taxon>Wickerhamomycetaceae</taxon>
        <taxon>Wickerhamomyces</taxon>
    </lineage>
</organism>
<evidence type="ECO:0000256" key="4">
    <source>
        <dbReference type="PIRSR" id="PIRSR000097-3"/>
    </source>
</evidence>
<evidence type="ECO:0000313" key="7">
    <source>
        <dbReference type="Proteomes" id="UP000094112"/>
    </source>
</evidence>
<dbReference type="EMBL" id="KV454210">
    <property type="protein sequence ID" value="ODQ59522.1"/>
    <property type="molecule type" value="Genomic_DNA"/>
</dbReference>
<dbReference type="PROSITE" id="PS00062">
    <property type="entry name" value="ALDOKETO_REDUCTASE_2"/>
    <property type="match status" value="1"/>
</dbReference>
<dbReference type="InterPro" id="IPR023210">
    <property type="entry name" value="NADP_OxRdtase_dom"/>
</dbReference>
<dbReference type="PIRSF" id="PIRSF000097">
    <property type="entry name" value="AKR"/>
    <property type="match status" value="1"/>
</dbReference>
<evidence type="ECO:0000259" key="5">
    <source>
        <dbReference type="Pfam" id="PF00248"/>
    </source>
</evidence>
<protein>
    <recommendedName>
        <fullName evidence="5">NADP-dependent oxidoreductase domain-containing protein</fullName>
    </recommendedName>
</protein>
<dbReference type="FunFam" id="3.20.20.100:FF:000002">
    <property type="entry name" value="2,5-diketo-D-gluconic acid reductase A"/>
    <property type="match status" value="1"/>
</dbReference>
<dbReference type="Gene3D" id="3.20.20.100">
    <property type="entry name" value="NADP-dependent oxidoreductase domain"/>
    <property type="match status" value="1"/>
</dbReference>
<dbReference type="GO" id="GO:0005975">
    <property type="term" value="P:carbohydrate metabolic process"/>
    <property type="evidence" value="ECO:0007669"/>
    <property type="project" value="EnsemblFungi"/>
</dbReference>
<dbReference type="GO" id="GO:0005829">
    <property type="term" value="C:cytosol"/>
    <property type="evidence" value="ECO:0007669"/>
    <property type="project" value="EnsemblFungi"/>
</dbReference>
<keyword evidence="1" id="KW-0560">Oxidoreductase</keyword>
<dbReference type="GO" id="GO:0045149">
    <property type="term" value="P:acetoin metabolic process"/>
    <property type="evidence" value="ECO:0007669"/>
    <property type="project" value="EnsemblFungi"/>
</dbReference>
<evidence type="ECO:0000256" key="2">
    <source>
        <dbReference type="PIRSR" id="PIRSR000097-1"/>
    </source>
</evidence>
<evidence type="ECO:0000256" key="1">
    <source>
        <dbReference type="ARBA" id="ARBA00023002"/>
    </source>
</evidence>
<dbReference type="AlphaFoldDB" id="A0A1E3P3P6"/>
<dbReference type="GO" id="GO:0052588">
    <property type="term" value="F:diacetyl reductase ((S)-acetoin forming) (NAD+) activity"/>
    <property type="evidence" value="ECO:0007669"/>
    <property type="project" value="EnsemblFungi"/>
</dbReference>
<sequence length="324" mass="36592">MPTHQLAIDHKVKLNDGYSIPAIGLGSATPKDDHSRLEEAVKSAIRAGIRHIDTAWYYGSEPAIGKALKELFDNGEVKREDLFITTKVWPALWDRAEKSLNESLKSLGVDYVDLLLQHWPVCYDTDENGEPNNPYDENGVLHFAKNGDYVETFKQIVKLRDTTDKVRSVGVSNYTEKLLQRAIDETGVAPVLNQIELHPRIPQKKLVKFFESKGVKIEAYSPFGAQGAPLLEEPKVKALAEKYTVSPNVILTSYHILSGRIVVARSSNKDRVKDFINLAELTKEEIEELDQIGIENPQRFINEGWGIGLGFEHWKTTPSWEEKK</sequence>
<dbReference type="SUPFAM" id="SSF51430">
    <property type="entry name" value="NAD(P)-linked oxidoreductase"/>
    <property type="match status" value="1"/>
</dbReference>
<dbReference type="PRINTS" id="PR00069">
    <property type="entry name" value="ALDKETRDTASE"/>
</dbReference>
<keyword evidence="7" id="KW-1185">Reference proteome</keyword>
<evidence type="ECO:0000256" key="3">
    <source>
        <dbReference type="PIRSR" id="PIRSR000097-2"/>
    </source>
</evidence>
<dbReference type="GO" id="GO:0045290">
    <property type="term" value="F:D-arabinose 1-dehydrogenase [NAD(P)+] activity"/>
    <property type="evidence" value="ECO:0007669"/>
    <property type="project" value="EnsemblFungi"/>
</dbReference>
<gene>
    <name evidence="6" type="ORF">WICANDRAFT_78171</name>
</gene>
<dbReference type="InterPro" id="IPR036812">
    <property type="entry name" value="NAD(P)_OxRdtase_dom_sf"/>
</dbReference>
<feature type="binding site" evidence="3">
    <location>
        <position position="118"/>
    </location>
    <ligand>
        <name>substrate</name>
    </ligand>
</feature>
<dbReference type="InterPro" id="IPR018170">
    <property type="entry name" value="Aldo/ket_reductase_CS"/>
</dbReference>
<dbReference type="PANTHER" id="PTHR11732">
    <property type="entry name" value="ALDO/KETO REDUCTASE"/>
    <property type="match status" value="1"/>
</dbReference>
<dbReference type="GeneID" id="30201922"/>
<proteinExistence type="predicted"/>